<dbReference type="InterPro" id="IPR010095">
    <property type="entry name" value="Cas12f1-like_TNB"/>
</dbReference>
<comment type="caution">
    <text evidence="3">The sequence shown here is derived from an EMBL/GenBank/DDBJ whole genome shotgun (WGS) entry which is preliminary data.</text>
</comment>
<dbReference type="GO" id="GO:0003677">
    <property type="term" value="F:DNA binding"/>
    <property type="evidence" value="ECO:0007669"/>
    <property type="project" value="UniProtKB-KW"/>
</dbReference>
<evidence type="ECO:0000313" key="4">
    <source>
        <dbReference type="Proteomes" id="UP001050975"/>
    </source>
</evidence>
<protein>
    <submittedName>
        <fullName evidence="3">IS605 family transposase OrfB</fullName>
    </submittedName>
</protein>
<evidence type="ECO:0000313" key="3">
    <source>
        <dbReference type="EMBL" id="GET43411.1"/>
    </source>
</evidence>
<keyword evidence="4" id="KW-1185">Reference proteome</keyword>
<feature type="domain" description="Cas12f1-like TNB" evidence="2">
    <location>
        <begin position="27"/>
        <end position="94"/>
    </location>
</feature>
<proteinExistence type="predicted"/>
<accession>A0AAV3XP75</accession>
<dbReference type="EMBL" id="BLAY01000220">
    <property type="protein sequence ID" value="GET43411.1"/>
    <property type="molecule type" value="Genomic_DNA"/>
</dbReference>
<dbReference type="NCBIfam" id="NF040570">
    <property type="entry name" value="guided_TnpB"/>
    <property type="match status" value="1"/>
</dbReference>
<evidence type="ECO:0000259" key="2">
    <source>
        <dbReference type="Pfam" id="PF07282"/>
    </source>
</evidence>
<dbReference type="AlphaFoldDB" id="A0AAV3XP75"/>
<organism evidence="3 4">
    <name type="scientific">Microseira wollei NIES-4236</name>
    <dbReference type="NCBI Taxonomy" id="2530354"/>
    <lineage>
        <taxon>Bacteria</taxon>
        <taxon>Bacillati</taxon>
        <taxon>Cyanobacteriota</taxon>
        <taxon>Cyanophyceae</taxon>
        <taxon>Oscillatoriophycideae</taxon>
        <taxon>Aerosakkonematales</taxon>
        <taxon>Aerosakkonemataceae</taxon>
        <taxon>Microseira</taxon>
    </lineage>
</organism>
<dbReference type="Proteomes" id="UP001050975">
    <property type="component" value="Unassembled WGS sequence"/>
</dbReference>
<dbReference type="NCBIfam" id="TIGR01766">
    <property type="entry name" value="IS200/IS605 family accessory protein TnpB-like domain"/>
    <property type="match status" value="1"/>
</dbReference>
<keyword evidence="1" id="KW-0238">DNA-binding</keyword>
<reference evidence="3" key="1">
    <citation type="submission" date="2019-10" db="EMBL/GenBank/DDBJ databases">
        <title>Draft genome sequece of Microseira wollei NIES-4236.</title>
        <authorList>
            <person name="Yamaguchi H."/>
            <person name="Suzuki S."/>
            <person name="Kawachi M."/>
        </authorList>
    </citation>
    <scope>NUCLEOTIDE SEQUENCE</scope>
    <source>
        <strain evidence="3">NIES-4236</strain>
    </source>
</reference>
<evidence type="ECO:0000256" key="1">
    <source>
        <dbReference type="ARBA" id="ARBA00023125"/>
    </source>
</evidence>
<dbReference type="Pfam" id="PF07282">
    <property type="entry name" value="Cas12f1-like_TNB"/>
    <property type="match status" value="1"/>
</dbReference>
<name>A0AAV3XP75_9CYAN</name>
<sequence>MVVIEDLNVSGMLANGKLALAIADGSFYEFKRQLEYKCPLYGAKLIVVSRWFPSSKTCHCCGEVKQSLSLSERIFQCEKCGWTCDRDLNAALNLERVGRAAPEFTPGDCWSRLPRWKQEVKPKSVS</sequence>
<gene>
    <name evidence="3" type="ORF">MiSe_82340</name>
</gene>